<dbReference type="RefSeq" id="WP_063243952.1">
    <property type="nucleotide sequence ID" value="NZ_CP168967.1"/>
</dbReference>
<sequence length="161" mass="18829">MALQLSFSVSDKCTTILLKGSLNEYSSALDGVEVNPNFDLNIDLKDLQAINSLGIRNFHSFIQRVRCQRLKLFYCPRVFVNQINMVEGFLPDKAEIESFFVPYFSEQSGEDAQVLFTKFLEYKKVKDKIVLSIPEMQDSQGNRMDLDVFRDQYFRFLDKYY</sequence>
<accession>A0A150WFS7</accession>
<protein>
    <recommendedName>
        <fullName evidence="3">STAS domain-containing protein</fullName>
    </recommendedName>
</protein>
<comment type="caution">
    <text evidence="1">The sequence shown here is derived from an EMBL/GenBank/DDBJ whole genome shotgun (WGS) entry which is preliminary data.</text>
</comment>
<organism evidence="1 2">
    <name type="scientific">Bdellovibrio bacteriovorus</name>
    <dbReference type="NCBI Taxonomy" id="959"/>
    <lineage>
        <taxon>Bacteria</taxon>
        <taxon>Pseudomonadati</taxon>
        <taxon>Bdellovibrionota</taxon>
        <taxon>Bdellovibrionia</taxon>
        <taxon>Bdellovibrionales</taxon>
        <taxon>Pseudobdellovibrionaceae</taxon>
        <taxon>Bdellovibrio</taxon>
    </lineage>
</organism>
<dbReference type="AlphaFoldDB" id="A0A150WFS7"/>
<name>A0A150WFS7_BDEBC</name>
<dbReference type="EMBL" id="LUKF01000016">
    <property type="protein sequence ID" value="KYG61803.1"/>
    <property type="molecule type" value="Genomic_DNA"/>
</dbReference>
<evidence type="ECO:0000313" key="2">
    <source>
        <dbReference type="Proteomes" id="UP000075391"/>
    </source>
</evidence>
<evidence type="ECO:0008006" key="3">
    <source>
        <dbReference type="Google" id="ProtNLM"/>
    </source>
</evidence>
<proteinExistence type="predicted"/>
<dbReference type="OrthoDB" id="5292990at2"/>
<evidence type="ECO:0000313" key="1">
    <source>
        <dbReference type="EMBL" id="KYG61803.1"/>
    </source>
</evidence>
<reference evidence="1 2" key="1">
    <citation type="submission" date="2016-03" db="EMBL/GenBank/DDBJ databases">
        <authorList>
            <person name="Ploux O."/>
        </authorList>
    </citation>
    <scope>NUCLEOTIDE SEQUENCE [LARGE SCALE GENOMIC DNA]</scope>
    <source>
        <strain evidence="1 2">BER2</strain>
    </source>
</reference>
<gene>
    <name evidence="1" type="ORF">AZI85_06160</name>
</gene>
<dbReference type="Proteomes" id="UP000075391">
    <property type="component" value="Unassembled WGS sequence"/>
</dbReference>